<feature type="compositionally biased region" description="Low complexity" evidence="1">
    <location>
        <begin position="277"/>
        <end position="288"/>
    </location>
</feature>
<feature type="compositionally biased region" description="Basic and acidic residues" evidence="1">
    <location>
        <begin position="234"/>
        <end position="262"/>
    </location>
</feature>
<comment type="caution">
    <text evidence="2">The sequence shown here is derived from an EMBL/GenBank/DDBJ whole genome shotgun (WGS) entry which is preliminary data.</text>
</comment>
<feature type="compositionally biased region" description="Polar residues" evidence="1">
    <location>
        <begin position="146"/>
        <end position="157"/>
    </location>
</feature>
<sequence>MALTASTTGKKVETGAAKLRKLASSLKPFGKLPNLLSAQHHARSATTFDKQGGEARQQKLEPEHKLEDKDKEHQEKIHDKNSNESLGDPYPTTSTGASPSANDNNNNNNNNNKTSPPATPPTKKAAKKKKRSFFGEMEDDERRETSTAVSESTCTTHTPKRSRTESFARPQTNTTPLGGPVRSSNAGRQDAPRRAILQQSSENAGSDIKKQNTSLRARQDEKENEAATWNALRSSDEDVGKICDGKDEIEKNGDENDRNQEDDHLEDLEVMNALRRPLSRSSSAATSPSPSPFPPTPFIRTVDGHAMRVPVLDAAPEFTADPLFQAVHDQLAQLVDGVSERADFASNLAGTASELRQRAESLVRSKQAAVGQIKALIEQAGL</sequence>
<keyword evidence="3" id="KW-1185">Reference proteome</keyword>
<proteinExistence type="predicted"/>
<evidence type="ECO:0000313" key="2">
    <source>
        <dbReference type="EMBL" id="GBG34804.1"/>
    </source>
</evidence>
<name>A0A2R5H321_9STRA</name>
<feature type="compositionally biased region" description="Polar residues" evidence="1">
    <location>
        <begin position="169"/>
        <end position="187"/>
    </location>
</feature>
<dbReference type="Proteomes" id="UP000241890">
    <property type="component" value="Unassembled WGS sequence"/>
</dbReference>
<evidence type="ECO:0000313" key="3">
    <source>
        <dbReference type="Proteomes" id="UP000241890"/>
    </source>
</evidence>
<feature type="region of interest" description="Disordered" evidence="1">
    <location>
        <begin position="277"/>
        <end position="297"/>
    </location>
</feature>
<dbReference type="EMBL" id="BEYU01000218">
    <property type="protein sequence ID" value="GBG34804.1"/>
    <property type="molecule type" value="Genomic_DNA"/>
</dbReference>
<gene>
    <name evidence="2" type="ORF">FCC1311_110262</name>
</gene>
<feature type="compositionally biased region" description="Basic and acidic residues" evidence="1">
    <location>
        <begin position="51"/>
        <end position="82"/>
    </location>
</feature>
<feature type="region of interest" description="Disordered" evidence="1">
    <location>
        <begin position="34"/>
        <end position="263"/>
    </location>
</feature>
<dbReference type="AlphaFoldDB" id="A0A2R5H321"/>
<evidence type="ECO:0000256" key="1">
    <source>
        <dbReference type="SAM" id="MobiDB-lite"/>
    </source>
</evidence>
<protein>
    <submittedName>
        <fullName evidence="2">Uncharacterized protein</fullName>
    </submittedName>
</protein>
<feature type="compositionally biased region" description="Low complexity" evidence="1">
    <location>
        <begin position="97"/>
        <end position="116"/>
    </location>
</feature>
<organism evidence="2 3">
    <name type="scientific">Hondaea fermentalgiana</name>
    <dbReference type="NCBI Taxonomy" id="2315210"/>
    <lineage>
        <taxon>Eukaryota</taxon>
        <taxon>Sar</taxon>
        <taxon>Stramenopiles</taxon>
        <taxon>Bigyra</taxon>
        <taxon>Labyrinthulomycetes</taxon>
        <taxon>Thraustochytrida</taxon>
        <taxon>Thraustochytriidae</taxon>
        <taxon>Hondaea</taxon>
    </lineage>
</organism>
<reference evidence="2 3" key="1">
    <citation type="submission" date="2017-12" db="EMBL/GenBank/DDBJ databases">
        <title>Sequencing, de novo assembly and annotation of complete genome of a new Thraustochytrid species, strain FCC1311.</title>
        <authorList>
            <person name="Sedici K."/>
            <person name="Godart F."/>
            <person name="Aiese Cigliano R."/>
            <person name="Sanseverino W."/>
            <person name="Barakat M."/>
            <person name="Ortet P."/>
            <person name="Marechal E."/>
            <person name="Cagnac O."/>
            <person name="Amato A."/>
        </authorList>
    </citation>
    <scope>NUCLEOTIDE SEQUENCE [LARGE SCALE GENOMIC DNA]</scope>
</reference>
<dbReference type="InParanoid" id="A0A2R5H321"/>
<accession>A0A2R5H321</accession>